<dbReference type="RefSeq" id="WP_340524025.1">
    <property type="nucleotide sequence ID" value="NZ_JBBLXS010001211.1"/>
</dbReference>
<protein>
    <submittedName>
        <fullName evidence="1">Uncharacterized protein</fullName>
    </submittedName>
</protein>
<gene>
    <name evidence="1" type="ORF">WMG39_31840</name>
</gene>
<evidence type="ECO:0000313" key="1">
    <source>
        <dbReference type="EMBL" id="MEK0189403.1"/>
    </source>
</evidence>
<reference evidence="1 2" key="1">
    <citation type="journal article" date="2020" name="Harmful Algae">
        <title>Molecular and morphological characterization of a novel dihydroanatoxin-a producing Microcoleus species (cyanobacteria) from the Russian River, California, USA.</title>
        <authorList>
            <person name="Conklin K.Y."/>
            <person name="Stancheva R."/>
            <person name="Otten T.G."/>
            <person name="Fadness R."/>
            <person name="Boyer G.L."/>
            <person name="Read B."/>
            <person name="Zhang X."/>
            <person name="Sheath R.G."/>
        </authorList>
    </citation>
    <scope>NUCLEOTIDE SEQUENCE [LARGE SCALE GENOMIC DNA]</scope>
    <source>
        <strain evidence="1 2">PTRS2</strain>
    </source>
</reference>
<dbReference type="EMBL" id="JBBLXS010001211">
    <property type="protein sequence ID" value="MEK0189403.1"/>
    <property type="molecule type" value="Genomic_DNA"/>
</dbReference>
<name>A0ABU8YYK2_9CYAN</name>
<accession>A0ABU8YYK2</accession>
<sequence length="45" mass="4735">MPTISALYLSMVQNMPQPASDCLAKSADGKPISATPPTLSKVFLI</sequence>
<proteinExistence type="predicted"/>
<dbReference type="Proteomes" id="UP001384579">
    <property type="component" value="Unassembled WGS sequence"/>
</dbReference>
<evidence type="ECO:0000313" key="2">
    <source>
        <dbReference type="Proteomes" id="UP001384579"/>
    </source>
</evidence>
<organism evidence="1 2">
    <name type="scientific">Microcoleus anatoxicus PTRS2</name>
    <dbReference type="NCBI Taxonomy" id="2705321"/>
    <lineage>
        <taxon>Bacteria</taxon>
        <taxon>Bacillati</taxon>
        <taxon>Cyanobacteriota</taxon>
        <taxon>Cyanophyceae</taxon>
        <taxon>Oscillatoriophycideae</taxon>
        <taxon>Oscillatoriales</taxon>
        <taxon>Microcoleaceae</taxon>
        <taxon>Microcoleus</taxon>
        <taxon>Microcoleus anatoxicus</taxon>
    </lineage>
</organism>
<comment type="caution">
    <text evidence="1">The sequence shown here is derived from an EMBL/GenBank/DDBJ whole genome shotgun (WGS) entry which is preliminary data.</text>
</comment>
<keyword evidence="2" id="KW-1185">Reference proteome</keyword>